<dbReference type="Gene3D" id="1.10.10.10">
    <property type="entry name" value="Winged helix-like DNA-binding domain superfamily/Winged helix DNA-binding domain"/>
    <property type="match status" value="1"/>
</dbReference>
<keyword evidence="3" id="KW-1185">Reference proteome</keyword>
<feature type="domain" description="ANTAR" evidence="1">
    <location>
        <begin position="4"/>
        <end position="55"/>
    </location>
</feature>
<evidence type="ECO:0000313" key="3">
    <source>
        <dbReference type="Proteomes" id="UP001310290"/>
    </source>
</evidence>
<sequence length="73" mass="8136">MTIERPQRERAAAVRRPIVGAMGVLRVSEEEAFDVLRRLSRENTIKLREVARASASGARSEARAGGRLLRHVV</sequence>
<dbReference type="InterPro" id="IPR036388">
    <property type="entry name" value="WH-like_DNA-bd_sf"/>
</dbReference>
<name>A0ABU8ADZ9_9ACTN</name>
<proteinExistence type="predicted"/>
<comment type="caution">
    <text evidence="2">The sequence shown here is derived from an EMBL/GenBank/DDBJ whole genome shotgun (WGS) entry which is preliminary data.</text>
</comment>
<dbReference type="EMBL" id="JARULZ010000001">
    <property type="protein sequence ID" value="MEH0631903.1"/>
    <property type="molecule type" value="Genomic_DNA"/>
</dbReference>
<dbReference type="Proteomes" id="UP001310290">
    <property type="component" value="Unassembled WGS sequence"/>
</dbReference>
<dbReference type="RefSeq" id="WP_005475044.1">
    <property type="nucleotide sequence ID" value="NZ_JARULZ010000001.1"/>
</dbReference>
<dbReference type="GeneID" id="96267615"/>
<evidence type="ECO:0000259" key="1">
    <source>
        <dbReference type="SMART" id="SM01012"/>
    </source>
</evidence>
<evidence type="ECO:0000313" key="2">
    <source>
        <dbReference type="EMBL" id="MEH0631903.1"/>
    </source>
</evidence>
<accession>A0ABU8ADZ9</accession>
<organism evidence="2 3">
    <name type="scientific">Streptomyces bottropensis</name>
    <dbReference type="NCBI Taxonomy" id="42235"/>
    <lineage>
        <taxon>Bacteria</taxon>
        <taxon>Bacillati</taxon>
        <taxon>Actinomycetota</taxon>
        <taxon>Actinomycetes</taxon>
        <taxon>Kitasatosporales</taxon>
        <taxon>Streptomycetaceae</taxon>
        <taxon>Streptomyces</taxon>
    </lineage>
</organism>
<reference evidence="2" key="1">
    <citation type="submission" date="2023-04" db="EMBL/GenBank/DDBJ databases">
        <title>Genomic diversity of scab-causing Streptomyces spp. in the province of Quebec, Canada.</title>
        <authorList>
            <person name="Biessy A."/>
            <person name="Cadieux M."/>
            <person name="Ciotola M."/>
            <person name="Filion M."/>
        </authorList>
    </citation>
    <scope>NUCLEOTIDE SEQUENCE</scope>
    <source>
        <strain evidence="2">B21-115</strain>
    </source>
</reference>
<dbReference type="Pfam" id="PF03861">
    <property type="entry name" value="ANTAR"/>
    <property type="match status" value="1"/>
</dbReference>
<dbReference type="InterPro" id="IPR005561">
    <property type="entry name" value="ANTAR"/>
</dbReference>
<gene>
    <name evidence="2" type="ORF">QBA35_00620</name>
</gene>
<dbReference type="SMART" id="SM01012">
    <property type="entry name" value="ANTAR"/>
    <property type="match status" value="1"/>
</dbReference>
<protein>
    <submittedName>
        <fullName evidence="2">ANTAR domain-containing protein</fullName>
    </submittedName>
</protein>